<evidence type="ECO:0000256" key="2">
    <source>
        <dbReference type="ARBA" id="ARBA00047778"/>
    </source>
</evidence>
<comment type="subunit">
    <text evidence="3">Heterotrimer of UreA (gamma), UreB (beta) and UreC (alpha) subunits. Three heterotrimers associate to form the active enzyme.</text>
</comment>
<dbReference type="Proteomes" id="UP001501570">
    <property type="component" value="Unassembled WGS sequence"/>
</dbReference>
<dbReference type="NCBIfam" id="TIGR00192">
    <property type="entry name" value="urease_beta"/>
    <property type="match status" value="1"/>
</dbReference>
<dbReference type="NCBIfam" id="NF009682">
    <property type="entry name" value="PRK13203.1"/>
    <property type="match status" value="1"/>
</dbReference>
<dbReference type="RefSeq" id="WP_425570934.1">
    <property type="nucleotide sequence ID" value="NZ_BAABJQ010000013.1"/>
</dbReference>
<reference evidence="6" key="1">
    <citation type="journal article" date="2019" name="Int. J. Syst. Evol. Microbiol.">
        <title>The Global Catalogue of Microorganisms (GCM) 10K type strain sequencing project: providing services to taxonomists for standard genome sequencing and annotation.</title>
        <authorList>
            <consortium name="The Broad Institute Genomics Platform"/>
            <consortium name="The Broad Institute Genome Sequencing Center for Infectious Disease"/>
            <person name="Wu L."/>
            <person name="Ma J."/>
        </authorList>
    </citation>
    <scope>NUCLEOTIDE SEQUENCE [LARGE SCALE GENOMIC DNA]</scope>
    <source>
        <strain evidence="6">JCM 18304</strain>
    </source>
</reference>
<protein>
    <recommendedName>
        <fullName evidence="3">Urease subunit beta</fullName>
        <ecNumber evidence="3">3.5.1.5</ecNumber>
    </recommendedName>
    <alternativeName>
        <fullName evidence="3">Urea amidohydrolase subunit beta</fullName>
    </alternativeName>
</protein>
<dbReference type="EMBL" id="BAABJQ010000013">
    <property type="protein sequence ID" value="GAA5189883.1"/>
    <property type="molecule type" value="Genomic_DNA"/>
</dbReference>
<dbReference type="Pfam" id="PF00699">
    <property type="entry name" value="Urease_beta"/>
    <property type="match status" value="1"/>
</dbReference>
<keyword evidence="3" id="KW-0963">Cytoplasm</keyword>
<evidence type="ECO:0000256" key="4">
    <source>
        <dbReference type="SAM" id="MobiDB-lite"/>
    </source>
</evidence>
<sequence>MPDSPPPAGADSVRPADPIPPADGERPPPGGYLLRGEPLELNAGRPTIRVEVRNTGDRPIQVGSHFHFYEANRYLEFDRDATFGTRLDIPASTSIRFEPGDQKTVQLVPYGGRQRVYGFNGLVNAWTGGGPAPGYQPDRARAARRAGIRGFTSTPDT</sequence>
<keyword evidence="6" id="KW-1185">Reference proteome</keyword>
<dbReference type="InterPro" id="IPR036461">
    <property type="entry name" value="Urease_betasu_sf"/>
</dbReference>
<keyword evidence="1 3" id="KW-0378">Hydrolase</keyword>
<proteinExistence type="inferred from homology"/>
<dbReference type="InterPro" id="IPR002019">
    <property type="entry name" value="Urease_beta-like"/>
</dbReference>
<name>A0ABP9S0K5_9ACTN</name>
<organism evidence="5 6">
    <name type="scientific">Rugosimonospora acidiphila</name>
    <dbReference type="NCBI Taxonomy" id="556531"/>
    <lineage>
        <taxon>Bacteria</taxon>
        <taxon>Bacillati</taxon>
        <taxon>Actinomycetota</taxon>
        <taxon>Actinomycetes</taxon>
        <taxon>Micromonosporales</taxon>
        <taxon>Micromonosporaceae</taxon>
        <taxon>Rugosimonospora</taxon>
    </lineage>
</organism>
<dbReference type="HAMAP" id="MF_01954">
    <property type="entry name" value="Urease_beta"/>
    <property type="match status" value="1"/>
</dbReference>
<dbReference type="CDD" id="cd00407">
    <property type="entry name" value="Urease_beta"/>
    <property type="match status" value="1"/>
</dbReference>
<dbReference type="EC" id="3.5.1.5" evidence="3"/>
<evidence type="ECO:0000256" key="1">
    <source>
        <dbReference type="ARBA" id="ARBA00022801"/>
    </source>
</evidence>
<evidence type="ECO:0000313" key="6">
    <source>
        <dbReference type="Proteomes" id="UP001501570"/>
    </source>
</evidence>
<gene>
    <name evidence="3" type="primary">ureB</name>
    <name evidence="5" type="ORF">GCM10023322_43630</name>
</gene>
<dbReference type="PANTHER" id="PTHR33569:SF1">
    <property type="entry name" value="UREASE"/>
    <property type="match status" value="1"/>
</dbReference>
<feature type="region of interest" description="Disordered" evidence="4">
    <location>
        <begin position="1"/>
        <end position="37"/>
    </location>
</feature>
<dbReference type="SUPFAM" id="SSF51278">
    <property type="entry name" value="Urease, beta-subunit"/>
    <property type="match status" value="1"/>
</dbReference>
<comment type="caution">
    <text evidence="5">The sequence shown here is derived from an EMBL/GenBank/DDBJ whole genome shotgun (WGS) entry which is preliminary data.</text>
</comment>
<dbReference type="PANTHER" id="PTHR33569">
    <property type="entry name" value="UREASE"/>
    <property type="match status" value="1"/>
</dbReference>
<comment type="pathway">
    <text evidence="3">Nitrogen metabolism; urea degradation; CO(2) and NH(3) from urea (urease route): step 1/1.</text>
</comment>
<comment type="similarity">
    <text evidence="3">Belongs to the urease beta subunit family.</text>
</comment>
<accession>A0ABP9S0K5</accession>
<dbReference type="InterPro" id="IPR050069">
    <property type="entry name" value="Urease_subunit"/>
</dbReference>
<comment type="subcellular location">
    <subcellularLocation>
        <location evidence="3">Cytoplasm</location>
    </subcellularLocation>
</comment>
<evidence type="ECO:0000313" key="5">
    <source>
        <dbReference type="EMBL" id="GAA5189883.1"/>
    </source>
</evidence>
<comment type="catalytic activity">
    <reaction evidence="2 3">
        <text>urea + 2 H2O + H(+) = hydrogencarbonate + 2 NH4(+)</text>
        <dbReference type="Rhea" id="RHEA:20557"/>
        <dbReference type="ChEBI" id="CHEBI:15377"/>
        <dbReference type="ChEBI" id="CHEBI:15378"/>
        <dbReference type="ChEBI" id="CHEBI:16199"/>
        <dbReference type="ChEBI" id="CHEBI:17544"/>
        <dbReference type="ChEBI" id="CHEBI:28938"/>
        <dbReference type="EC" id="3.5.1.5"/>
    </reaction>
</comment>
<dbReference type="Gene3D" id="2.10.150.10">
    <property type="entry name" value="Urease, beta subunit"/>
    <property type="match status" value="1"/>
</dbReference>
<evidence type="ECO:0000256" key="3">
    <source>
        <dbReference type="HAMAP-Rule" id="MF_01954"/>
    </source>
</evidence>